<keyword evidence="3" id="KW-0560">Oxidoreductase</keyword>
<dbReference type="AlphaFoldDB" id="A0A8J5QTG9"/>
<dbReference type="InterPro" id="IPR002347">
    <property type="entry name" value="SDR_fam"/>
</dbReference>
<dbReference type="PANTHER" id="PTHR24320">
    <property type="entry name" value="RETINOL DEHYDROGENASE"/>
    <property type="match status" value="1"/>
</dbReference>
<evidence type="ECO:0000313" key="5">
    <source>
        <dbReference type="Proteomes" id="UP000694255"/>
    </source>
</evidence>
<evidence type="ECO:0000256" key="1">
    <source>
        <dbReference type="ARBA" id="ARBA00006484"/>
    </source>
</evidence>
<dbReference type="GeneID" id="73470843"/>
<sequence length="335" mass="38305">MFVDTSKYFKPESVTYYDPKKDHRVVFLTGATSGIGWYTCLHLYLHGYIVYIASRNEDRLVKTIEDIKVEAFKRTENYSDDEKASRPLGELYYIQLDLSDLSTVPKAVEQFGKRENKLDILINNAGLMAVPYQMTKDGYEIQYQVNFVGHLLLTLQLLPFIKESDTTPRIINLSSFGHNFEFKYFHPSEHDFNKFPNAIYTWVRYGKAKVSQIHLTKALASQYPEILSFAVHPGIVFGTGLFDYYKSIPILKYLNKAAFEVSDKIAGSTNEEGSLATLRAAMDPELTLEKDNGSYLVTGGSIEIPSKVATTQENIDETWNWNIEELKKRGFNFSI</sequence>
<dbReference type="EMBL" id="JAGSYN010000179">
    <property type="protein sequence ID" value="KAG7662395.1"/>
    <property type="molecule type" value="Genomic_DNA"/>
</dbReference>
<accession>A0A8J5QTG9</accession>
<organism evidence="4 5">
    <name type="scientific">[Candida] subhashii</name>
    <dbReference type="NCBI Taxonomy" id="561895"/>
    <lineage>
        <taxon>Eukaryota</taxon>
        <taxon>Fungi</taxon>
        <taxon>Dikarya</taxon>
        <taxon>Ascomycota</taxon>
        <taxon>Saccharomycotina</taxon>
        <taxon>Pichiomycetes</taxon>
        <taxon>Debaryomycetaceae</taxon>
        <taxon>Spathaspora</taxon>
    </lineage>
</organism>
<keyword evidence="2" id="KW-0521">NADP</keyword>
<dbReference type="PANTHER" id="PTHR24320:SF282">
    <property type="entry name" value="WW DOMAIN-CONTAINING OXIDOREDUCTASE"/>
    <property type="match status" value="1"/>
</dbReference>
<evidence type="ECO:0000256" key="3">
    <source>
        <dbReference type="ARBA" id="ARBA00023002"/>
    </source>
</evidence>
<dbReference type="OrthoDB" id="191139at2759"/>
<reference evidence="4 5" key="1">
    <citation type="journal article" date="2021" name="DNA Res.">
        <title>Genome analysis of Candida subhashii reveals its hybrid nature and dual mitochondrial genome conformations.</title>
        <authorList>
            <person name="Mixao V."/>
            <person name="Hegedusova E."/>
            <person name="Saus E."/>
            <person name="Pryszcz L.P."/>
            <person name="Cillingova A."/>
            <person name="Nosek J."/>
            <person name="Gabaldon T."/>
        </authorList>
    </citation>
    <scope>NUCLEOTIDE SEQUENCE [LARGE SCALE GENOMIC DNA]</scope>
    <source>
        <strain evidence="4 5">CBS 10753</strain>
    </source>
</reference>
<proteinExistence type="inferred from homology"/>
<comment type="similarity">
    <text evidence="1">Belongs to the short-chain dehydrogenases/reductases (SDR) family.</text>
</comment>
<dbReference type="Proteomes" id="UP000694255">
    <property type="component" value="Unassembled WGS sequence"/>
</dbReference>
<dbReference type="Pfam" id="PF00106">
    <property type="entry name" value="adh_short"/>
    <property type="match status" value="1"/>
</dbReference>
<gene>
    <name evidence="4" type="ORF">J8A68_004043</name>
</gene>
<dbReference type="RefSeq" id="XP_049262628.1">
    <property type="nucleotide sequence ID" value="XM_049407960.1"/>
</dbReference>
<dbReference type="GO" id="GO:0016491">
    <property type="term" value="F:oxidoreductase activity"/>
    <property type="evidence" value="ECO:0007669"/>
    <property type="project" value="UniProtKB-KW"/>
</dbReference>
<name>A0A8J5QTG9_9ASCO</name>
<evidence type="ECO:0008006" key="6">
    <source>
        <dbReference type="Google" id="ProtNLM"/>
    </source>
</evidence>
<evidence type="ECO:0000256" key="2">
    <source>
        <dbReference type="ARBA" id="ARBA00022857"/>
    </source>
</evidence>
<evidence type="ECO:0000313" key="4">
    <source>
        <dbReference type="EMBL" id="KAG7662395.1"/>
    </source>
</evidence>
<comment type="caution">
    <text evidence="4">The sequence shown here is derived from an EMBL/GenBank/DDBJ whole genome shotgun (WGS) entry which is preliminary data.</text>
</comment>
<protein>
    <recommendedName>
        <fullName evidence="6">NAD(P)-binding protein</fullName>
    </recommendedName>
</protein>
<keyword evidence="5" id="KW-1185">Reference proteome</keyword>